<gene>
    <name evidence="2" type="ORF">AXFE_08340</name>
</gene>
<dbReference type="PANTHER" id="PTHR16128:SF5">
    <property type="entry name" value="FAD_NAD(P)-BINDING OXIDOREDUCTASE FAMILY PROTEIN"/>
    <property type="match status" value="1"/>
</dbReference>
<dbReference type="STRING" id="1280514.AXFE_08340"/>
<evidence type="ECO:0000259" key="1">
    <source>
        <dbReference type="Pfam" id="PF01593"/>
    </source>
</evidence>
<evidence type="ECO:0000313" key="3">
    <source>
        <dbReference type="Proteomes" id="UP000032360"/>
    </source>
</evidence>
<proteinExistence type="predicted"/>
<reference evidence="2 3" key="1">
    <citation type="submission" date="2015-01" db="EMBL/GenBank/DDBJ databases">
        <title>Draft genome of the acidophilic iron oxidizer Acidithrix ferrooxidans strain Py-F3.</title>
        <authorList>
            <person name="Poehlein A."/>
            <person name="Eisen S."/>
            <person name="Schloemann M."/>
            <person name="Johnson B.D."/>
            <person name="Daniel R."/>
            <person name="Muehling M."/>
        </authorList>
    </citation>
    <scope>NUCLEOTIDE SEQUENCE [LARGE SCALE GENOMIC DNA]</scope>
    <source>
        <strain evidence="2 3">Py-F3</strain>
    </source>
</reference>
<dbReference type="GO" id="GO:0016491">
    <property type="term" value="F:oxidoreductase activity"/>
    <property type="evidence" value="ECO:0007669"/>
    <property type="project" value="InterPro"/>
</dbReference>
<dbReference type="Pfam" id="PF13450">
    <property type="entry name" value="NAD_binding_8"/>
    <property type="match status" value="1"/>
</dbReference>
<protein>
    <submittedName>
        <fullName evidence="2">Protoporphyrinogen oxidase</fullName>
    </submittedName>
</protein>
<evidence type="ECO:0000313" key="2">
    <source>
        <dbReference type="EMBL" id="KJF18299.1"/>
    </source>
</evidence>
<name>A0A0D8HK89_9ACTN</name>
<dbReference type="RefSeq" id="WP_052604596.1">
    <property type="nucleotide sequence ID" value="NZ_JXYS01000019.1"/>
</dbReference>
<dbReference type="OrthoDB" id="5792777at2"/>
<dbReference type="Gene3D" id="3.90.660.10">
    <property type="match status" value="1"/>
</dbReference>
<dbReference type="SUPFAM" id="SSF51905">
    <property type="entry name" value="FAD/NAD(P)-binding domain"/>
    <property type="match status" value="1"/>
</dbReference>
<dbReference type="Gene3D" id="3.50.50.60">
    <property type="entry name" value="FAD/NAD(P)-binding domain"/>
    <property type="match status" value="1"/>
</dbReference>
<comment type="caution">
    <text evidence="2">The sequence shown here is derived from an EMBL/GenBank/DDBJ whole genome shotgun (WGS) entry which is preliminary data.</text>
</comment>
<accession>A0A0D8HK89</accession>
<dbReference type="PANTHER" id="PTHR16128">
    <property type="entry name" value="FAD/NAD(P)-BINDING OXIDOREDUCTASE FAMILY PROTEIN"/>
    <property type="match status" value="1"/>
</dbReference>
<dbReference type="InterPro" id="IPR036188">
    <property type="entry name" value="FAD/NAD-bd_sf"/>
</dbReference>
<feature type="domain" description="Amine oxidase" evidence="1">
    <location>
        <begin position="96"/>
        <end position="325"/>
    </location>
</feature>
<dbReference type="InterPro" id="IPR002937">
    <property type="entry name" value="Amino_oxidase"/>
</dbReference>
<dbReference type="AlphaFoldDB" id="A0A0D8HK89"/>
<dbReference type="EMBL" id="JXYS01000019">
    <property type="protein sequence ID" value="KJF18299.1"/>
    <property type="molecule type" value="Genomic_DNA"/>
</dbReference>
<sequence length="330" mass="35722">MAQNSVDLVIIGAGLSGLVAASELSGDIDLVVVDKARSPGGRLATRRIGDATFDHGAQFFTVRSQEFANEVTKWSNRSISKVWTYGFQGESDGHPRYIGVHGMNSIAKDLATGIRMDLQNAVSSITYEDSKFHIHGHPHDYFAKQLVVAIPCPSAIEITKDLPSSSVTIIRDSLGFIAYNPTISGLFVMMDEGDFGPIQPIQRPNSKVNFLADNKQKGISAKNALTLHLGDEISLELFYGNYSQGEIESILRENLFELIGEVPISEMQVKSWRYASPISIYPEAVMDLGRIGGSGALPLIFSGDGYGSSKVEGAYLSGLRAAAAVREYLG</sequence>
<keyword evidence="3" id="KW-1185">Reference proteome</keyword>
<dbReference type="Pfam" id="PF01593">
    <property type="entry name" value="Amino_oxidase"/>
    <property type="match status" value="1"/>
</dbReference>
<dbReference type="Proteomes" id="UP000032360">
    <property type="component" value="Unassembled WGS sequence"/>
</dbReference>
<organism evidence="2 3">
    <name type="scientific">Acidithrix ferrooxidans</name>
    <dbReference type="NCBI Taxonomy" id="1280514"/>
    <lineage>
        <taxon>Bacteria</taxon>
        <taxon>Bacillati</taxon>
        <taxon>Actinomycetota</taxon>
        <taxon>Acidimicrobiia</taxon>
        <taxon>Acidimicrobiales</taxon>
        <taxon>Acidimicrobiaceae</taxon>
        <taxon>Acidithrix</taxon>
    </lineage>
</organism>